<protein>
    <submittedName>
        <fullName evidence="7">Uncharacterized protein</fullName>
    </submittedName>
</protein>
<feature type="non-terminal residue" evidence="7">
    <location>
        <position position="562"/>
    </location>
</feature>
<reference evidence="7 8" key="1">
    <citation type="submission" date="2014-04" db="EMBL/GenBank/DDBJ databases">
        <title>Evolutionary Origins and Diversification of the Mycorrhizal Mutualists.</title>
        <authorList>
            <consortium name="DOE Joint Genome Institute"/>
            <consortium name="Mycorrhizal Genomics Consortium"/>
            <person name="Kohler A."/>
            <person name="Kuo A."/>
            <person name="Nagy L.G."/>
            <person name="Floudas D."/>
            <person name="Copeland A."/>
            <person name="Barry K.W."/>
            <person name="Cichocki N."/>
            <person name="Veneault-Fourrey C."/>
            <person name="LaButti K."/>
            <person name="Lindquist E.A."/>
            <person name="Lipzen A."/>
            <person name="Lundell T."/>
            <person name="Morin E."/>
            <person name="Murat C."/>
            <person name="Riley R."/>
            <person name="Ohm R."/>
            <person name="Sun H."/>
            <person name="Tunlid A."/>
            <person name="Henrissat B."/>
            <person name="Grigoriev I.V."/>
            <person name="Hibbett D.S."/>
            <person name="Martin F."/>
        </authorList>
    </citation>
    <scope>NUCLEOTIDE SEQUENCE [LARGE SCALE GENOMIC DNA]</scope>
    <source>
        <strain evidence="7 8">FD-317 M1</strain>
    </source>
</reference>
<evidence type="ECO:0000313" key="8">
    <source>
        <dbReference type="Proteomes" id="UP000053593"/>
    </source>
</evidence>
<feature type="compositionally biased region" description="Low complexity" evidence="6">
    <location>
        <begin position="385"/>
        <end position="395"/>
    </location>
</feature>
<proteinExistence type="inferred from homology"/>
<dbReference type="GO" id="GO:0005634">
    <property type="term" value="C:nucleus"/>
    <property type="evidence" value="ECO:0007669"/>
    <property type="project" value="UniProtKB-SubCell"/>
</dbReference>
<comment type="subcellular location">
    <subcellularLocation>
        <location evidence="1">Nucleus</location>
    </subcellularLocation>
</comment>
<evidence type="ECO:0000256" key="1">
    <source>
        <dbReference type="ARBA" id="ARBA00004123"/>
    </source>
</evidence>
<feature type="region of interest" description="Disordered" evidence="6">
    <location>
        <begin position="1"/>
        <end position="67"/>
    </location>
</feature>
<evidence type="ECO:0000256" key="5">
    <source>
        <dbReference type="ARBA" id="ARBA00023242"/>
    </source>
</evidence>
<keyword evidence="8" id="KW-1185">Reference proteome</keyword>
<keyword evidence="3" id="KW-0805">Transcription regulation</keyword>
<sequence>KSQRPKGLWKARVTSVPRFQPGGSQGPFHDSDSDDDFDDFDELEIQSSSSSNKKRRLSYSDSGSSDSGELYYWDSSRHCTPPPKRESSWTRRTRIMDTSSITFKGTQTNSKVTCDYEDWEDLKDLFGKALEQYEGEDASSALPLIRGVIHECHRFLLFYEDPSVLFSNPNNIPGHSPDTLTPPDERLHRDWTADHPPDSVGNKAFPNCKCVEPPTAFHSIFGTALFLFGNLVAQDPALVLEGEPESPLQYWLAALDVFETGENLPTRTSGRSVNLPEDWRFAIVWGRTLVCLADETISRLRKTSNSSTDDPSAYKRTPFFADEPTWPSQSPFSIIVQRRPPVTQRMSLITASPDEILRLAMDQFSRGIFHMPHPSHAVPPPAGKPPSSGGASSPLDSFSRAKELFTIASEVLLVAEKLDAPPQRKYWASWADSVFNQMKMEADVDAWRGPINRARGQCCLIVGTAQAEEFEEALERGDDSVLQSEDADEAREALTDAVAFLDKAKSSADPDQVDEELQHFLEEALLTLANMTLDEKAREALYARAQKESGGALDFDDKMDET</sequence>
<feature type="non-terminal residue" evidence="7">
    <location>
        <position position="1"/>
    </location>
</feature>
<keyword evidence="4" id="KW-0804">Transcription</keyword>
<evidence type="ECO:0000256" key="2">
    <source>
        <dbReference type="ARBA" id="ARBA00007273"/>
    </source>
</evidence>
<dbReference type="EMBL" id="KN834793">
    <property type="protein sequence ID" value="KIK56987.1"/>
    <property type="molecule type" value="Genomic_DNA"/>
</dbReference>
<organism evidence="7 8">
    <name type="scientific">Collybiopsis luxurians FD-317 M1</name>
    <dbReference type="NCBI Taxonomy" id="944289"/>
    <lineage>
        <taxon>Eukaryota</taxon>
        <taxon>Fungi</taxon>
        <taxon>Dikarya</taxon>
        <taxon>Basidiomycota</taxon>
        <taxon>Agaricomycotina</taxon>
        <taxon>Agaricomycetes</taxon>
        <taxon>Agaricomycetidae</taxon>
        <taxon>Agaricales</taxon>
        <taxon>Marasmiineae</taxon>
        <taxon>Omphalotaceae</taxon>
        <taxon>Collybiopsis</taxon>
        <taxon>Collybiopsis luxurians</taxon>
    </lineage>
</organism>
<dbReference type="OrthoDB" id="3204217at2759"/>
<feature type="region of interest" description="Disordered" evidence="6">
    <location>
        <begin position="372"/>
        <end position="395"/>
    </location>
</feature>
<evidence type="ECO:0000256" key="3">
    <source>
        <dbReference type="ARBA" id="ARBA00023015"/>
    </source>
</evidence>
<dbReference type="Proteomes" id="UP000053593">
    <property type="component" value="Unassembled WGS sequence"/>
</dbReference>
<dbReference type="HOGENOM" id="CLU_006562_0_0_1"/>
<dbReference type="PANTHER" id="PTHR28290:SF1">
    <property type="entry name" value="ENHANCER OF TRANSLATION TERMINATION 1"/>
    <property type="match status" value="1"/>
</dbReference>
<keyword evidence="5" id="KW-0539">Nucleus</keyword>
<name>A0A0D0CFX0_9AGAR</name>
<evidence type="ECO:0000256" key="4">
    <source>
        <dbReference type="ARBA" id="ARBA00023163"/>
    </source>
</evidence>
<gene>
    <name evidence="7" type="ORF">GYMLUDRAFT_138519</name>
</gene>
<evidence type="ECO:0000256" key="6">
    <source>
        <dbReference type="SAM" id="MobiDB-lite"/>
    </source>
</evidence>
<comment type="similarity">
    <text evidence="2">Belongs to the ETT1 family.</text>
</comment>
<dbReference type="AlphaFoldDB" id="A0A0D0CFX0"/>
<feature type="compositionally biased region" description="Acidic residues" evidence="6">
    <location>
        <begin position="32"/>
        <end position="44"/>
    </location>
</feature>
<dbReference type="GO" id="GO:2000640">
    <property type="term" value="P:positive regulation of SREBP signaling pathway"/>
    <property type="evidence" value="ECO:0007669"/>
    <property type="project" value="TreeGrafter"/>
</dbReference>
<dbReference type="PANTHER" id="PTHR28290">
    <property type="entry name" value="ENHANCER OF TRANSLATION TERMINATION 1"/>
    <property type="match status" value="1"/>
</dbReference>
<accession>A0A0D0CFX0</accession>
<evidence type="ECO:0000313" key="7">
    <source>
        <dbReference type="EMBL" id="KIK56987.1"/>
    </source>
</evidence>
<dbReference type="InterPro" id="IPR024318">
    <property type="entry name" value="Nro1/ETT1"/>
</dbReference>